<comment type="caution">
    <text evidence="1">The sequence shown here is derived from an EMBL/GenBank/DDBJ whole genome shotgun (WGS) entry which is preliminary data.</text>
</comment>
<dbReference type="AlphaFoldDB" id="A0A0W8BWT0"/>
<proteinExistence type="predicted"/>
<sequence length="137" mass="14641">MSSSVHLSVGDSFENENDKDCANELKVFECARRFSGESNAPRKYGGGSTAVGLTRGTVSCPGDTWKFPLSMFIFGIDVLDPLAVIFSNSSAGDNERIITGISWCVDDRDVVDNGVAIILSSDTKLVVLNGLDTAEND</sequence>
<accession>A0A0W8BWT0</accession>
<gene>
    <name evidence="1" type="ORF">AM587_10005312</name>
</gene>
<evidence type="ECO:0000313" key="1">
    <source>
        <dbReference type="EMBL" id="KUF76208.1"/>
    </source>
</evidence>
<protein>
    <submittedName>
        <fullName evidence="1">Uncharacterized protein</fullName>
    </submittedName>
</protein>
<reference evidence="1 2" key="1">
    <citation type="submission" date="2015-11" db="EMBL/GenBank/DDBJ databases">
        <title>Genomes and virulence difference between two physiological races of Phytophthora nicotianae.</title>
        <authorList>
            <person name="Liu H."/>
            <person name="Ma X."/>
            <person name="Yu H."/>
            <person name="Fang D."/>
            <person name="Li Y."/>
            <person name="Wang X."/>
            <person name="Wang W."/>
            <person name="Dong Y."/>
            <person name="Xiao B."/>
        </authorList>
    </citation>
    <scope>NUCLEOTIDE SEQUENCE [LARGE SCALE GENOMIC DNA]</scope>
    <source>
        <strain evidence="2">race 0</strain>
    </source>
</reference>
<name>A0A0W8BWT0_PHYNI</name>
<dbReference type="EMBL" id="LNFO01005868">
    <property type="protein sequence ID" value="KUF76208.1"/>
    <property type="molecule type" value="Genomic_DNA"/>
</dbReference>
<dbReference type="Proteomes" id="UP000052943">
    <property type="component" value="Unassembled WGS sequence"/>
</dbReference>
<evidence type="ECO:0000313" key="2">
    <source>
        <dbReference type="Proteomes" id="UP000052943"/>
    </source>
</evidence>
<organism evidence="1 2">
    <name type="scientific">Phytophthora nicotianae</name>
    <name type="common">Potato buckeye rot agent</name>
    <name type="synonym">Phytophthora parasitica</name>
    <dbReference type="NCBI Taxonomy" id="4792"/>
    <lineage>
        <taxon>Eukaryota</taxon>
        <taxon>Sar</taxon>
        <taxon>Stramenopiles</taxon>
        <taxon>Oomycota</taxon>
        <taxon>Peronosporomycetes</taxon>
        <taxon>Peronosporales</taxon>
        <taxon>Peronosporaceae</taxon>
        <taxon>Phytophthora</taxon>
    </lineage>
</organism>